<organism evidence="3 4">
    <name type="scientific">Cohnella phaseoli</name>
    <dbReference type="NCBI Taxonomy" id="456490"/>
    <lineage>
        <taxon>Bacteria</taxon>
        <taxon>Bacillati</taxon>
        <taxon>Bacillota</taxon>
        <taxon>Bacilli</taxon>
        <taxon>Bacillales</taxon>
        <taxon>Paenibacillaceae</taxon>
        <taxon>Cohnella</taxon>
    </lineage>
</organism>
<reference evidence="3 4" key="1">
    <citation type="submission" date="2018-07" db="EMBL/GenBank/DDBJ databases">
        <title>Genomic Encyclopedia of Type Strains, Phase III (KMG-III): the genomes of soil and plant-associated and newly described type strains.</title>
        <authorList>
            <person name="Whitman W."/>
        </authorList>
    </citation>
    <scope>NUCLEOTIDE SEQUENCE [LARGE SCALE GENOMIC DNA]</scope>
    <source>
        <strain evidence="3 4">CECT 7287</strain>
    </source>
</reference>
<dbReference type="Pfam" id="PF00534">
    <property type="entry name" value="Glycos_transf_1"/>
    <property type="match status" value="1"/>
</dbReference>
<dbReference type="Proteomes" id="UP000256977">
    <property type="component" value="Unassembled WGS sequence"/>
</dbReference>
<gene>
    <name evidence="3" type="ORF">DFP98_1582</name>
</gene>
<evidence type="ECO:0000259" key="2">
    <source>
        <dbReference type="Pfam" id="PF00534"/>
    </source>
</evidence>
<dbReference type="FunFam" id="3.40.50.2000:FF:000119">
    <property type="entry name" value="Glycosyl transferase group 1"/>
    <property type="match status" value="1"/>
</dbReference>
<keyword evidence="4" id="KW-1185">Reference proteome</keyword>
<dbReference type="PANTHER" id="PTHR46401:SF2">
    <property type="entry name" value="GLYCOSYLTRANSFERASE WBBK-RELATED"/>
    <property type="match status" value="1"/>
</dbReference>
<protein>
    <submittedName>
        <fullName evidence="3">Glycosyltransferase involved in cell wall biosynthesis</fullName>
    </submittedName>
</protein>
<proteinExistence type="predicted"/>
<name>A0A3D9HSU2_9BACL</name>
<evidence type="ECO:0000313" key="3">
    <source>
        <dbReference type="EMBL" id="RED52573.1"/>
    </source>
</evidence>
<dbReference type="EMBL" id="QRDZ01000058">
    <property type="protein sequence ID" value="RED52573.1"/>
    <property type="molecule type" value="Genomic_DNA"/>
</dbReference>
<dbReference type="AlphaFoldDB" id="A0A3D9HSU2"/>
<comment type="caution">
    <text evidence="3">The sequence shown here is derived from an EMBL/GenBank/DDBJ whole genome shotgun (WGS) entry which is preliminary data.</text>
</comment>
<sequence length="800" mass="90130">MCKMKTSANGGESVQMNIAFDMFFAKTEAMKRGIGRYSQNMIEAILQQETGHSYYYFYPDVSKGAEYLKDQLQQFLYRNRIDVYHMTSPFNLFHLPANLFQAYSDTMLNKAWFGYTRVAATLYDVIPLVLEHQYMNDFVRPIYMRVIEMIRSCDIIYAISETTKADAVRLTGMDADKISVIMGGYDPKFTPLPAGAIPMAPYRYGIAKPYVLCTGGDDPRKNLARLIEAFISANRILSNAYQLVIVYNSSEDEKRAMLEHARLLGGEGSIVVTGYVPDGDLVELYRATALFAFPSLYEGFGLPIVEAMACGTPVLTSNNSSLAEIGGDAVYQVDPANRDSIAEGIVQMLTHPQLAQELAARGQQQSRQYNWDSVAQKVMEGYEKVYRRKIAVFASRHPFYPQAYGALYYTVPYLTNRGEVDVFVERLLDDRVGEERTEDSPIAVYVHTDFESRKGKYDFVVYEIGNGERFSFIAPYLTEMAHIPGIVVLHGSNLHELTWRLTIERNDLHAYYRVLAKEFGSLAPNWMDAILGGAAPRSAVPLNRYYLEHAKAIIVDERNTRERLLQEKYRTVIDASPPAISSAAGRPGSRSQTRFVTVCAERSETSYRLILRCLRRLVDEGCSNVSYTLLSGDESMLPEGVPDLVTELGLEKHVHLKIVPQYKQYRRQLAKAHAAIELNDPQTYALSDIVNELIALGIPTIMYDADFCRFVPDDAAIKIQPGDDVENALLSAMRRLYRDKEDREALSARASAWMGELRTMTTFSEALQEAIELSSSLGENPTVLWRIQEGPGGVPQIRTT</sequence>
<keyword evidence="1 3" id="KW-0808">Transferase</keyword>
<dbReference type="InterPro" id="IPR001296">
    <property type="entry name" value="Glyco_trans_1"/>
</dbReference>
<dbReference type="CDD" id="cd03809">
    <property type="entry name" value="GT4_MtfB-like"/>
    <property type="match status" value="1"/>
</dbReference>
<dbReference type="GO" id="GO:0009103">
    <property type="term" value="P:lipopolysaccharide biosynthetic process"/>
    <property type="evidence" value="ECO:0007669"/>
    <property type="project" value="TreeGrafter"/>
</dbReference>
<dbReference type="GO" id="GO:0016757">
    <property type="term" value="F:glycosyltransferase activity"/>
    <property type="evidence" value="ECO:0007669"/>
    <property type="project" value="InterPro"/>
</dbReference>
<evidence type="ECO:0000256" key="1">
    <source>
        <dbReference type="ARBA" id="ARBA00022679"/>
    </source>
</evidence>
<dbReference type="Gene3D" id="3.40.50.2000">
    <property type="entry name" value="Glycogen Phosphorylase B"/>
    <property type="match status" value="3"/>
</dbReference>
<accession>A0A3D9HSU2</accession>
<feature type="domain" description="Glycosyl transferase family 1" evidence="2">
    <location>
        <begin position="208"/>
        <end position="364"/>
    </location>
</feature>
<evidence type="ECO:0000313" key="4">
    <source>
        <dbReference type="Proteomes" id="UP000256977"/>
    </source>
</evidence>
<dbReference type="PANTHER" id="PTHR46401">
    <property type="entry name" value="GLYCOSYLTRANSFERASE WBBK-RELATED"/>
    <property type="match status" value="1"/>
</dbReference>
<dbReference type="SUPFAM" id="SSF53756">
    <property type="entry name" value="UDP-Glycosyltransferase/glycogen phosphorylase"/>
    <property type="match status" value="2"/>
</dbReference>